<evidence type="ECO:0000313" key="1">
    <source>
        <dbReference type="EMBL" id="MCC2226346.1"/>
    </source>
</evidence>
<reference evidence="1 2" key="1">
    <citation type="submission" date="2021-10" db="EMBL/GenBank/DDBJ databases">
        <title>Anaerobic single-cell dispensing facilitates the cultivation of human gut bacteria.</title>
        <authorList>
            <person name="Afrizal A."/>
        </authorList>
    </citation>
    <scope>NUCLEOTIDE SEQUENCE [LARGE SCALE GENOMIC DNA]</scope>
    <source>
        <strain evidence="1 2">CLA-AA-H217</strain>
    </source>
</reference>
<dbReference type="RefSeq" id="WP_118608243.1">
    <property type="nucleotide sequence ID" value="NZ_JAJEQQ010000001.1"/>
</dbReference>
<proteinExistence type="predicted"/>
<dbReference type="AlphaFoldDB" id="A0AAW4VZ25"/>
<sequence>MIVGYCILNGKKWVMFEDKQCAAGEVKLTDGFKDKLIRWNSDKLIGMESISKEEIDLRKVVKRMRGARPWHPLLQALRKELEG</sequence>
<evidence type="ECO:0000313" key="2">
    <source>
        <dbReference type="Proteomes" id="UP001198612"/>
    </source>
</evidence>
<accession>A0AAW4VZ25</accession>
<protein>
    <submittedName>
        <fullName evidence="1">Uncharacterized protein</fullName>
    </submittedName>
</protein>
<comment type="caution">
    <text evidence="1">The sequence shown here is derived from an EMBL/GenBank/DDBJ whole genome shotgun (WGS) entry which is preliminary data.</text>
</comment>
<name>A0AAW4VZ25_9FIRM</name>
<keyword evidence="2" id="KW-1185">Reference proteome</keyword>
<dbReference type="EMBL" id="JAJEQQ010000001">
    <property type="protein sequence ID" value="MCC2226346.1"/>
    <property type="molecule type" value="Genomic_DNA"/>
</dbReference>
<organism evidence="1 2">
    <name type="scientific">Blautia fusiformis</name>
    <dbReference type="NCBI Taxonomy" id="2881264"/>
    <lineage>
        <taxon>Bacteria</taxon>
        <taxon>Bacillati</taxon>
        <taxon>Bacillota</taxon>
        <taxon>Clostridia</taxon>
        <taxon>Lachnospirales</taxon>
        <taxon>Lachnospiraceae</taxon>
        <taxon>Blautia</taxon>
    </lineage>
</organism>
<gene>
    <name evidence="1" type="ORF">LKD40_00715</name>
</gene>
<dbReference type="Proteomes" id="UP001198612">
    <property type="component" value="Unassembled WGS sequence"/>
</dbReference>